<evidence type="ECO:0000313" key="3">
    <source>
        <dbReference type="Proteomes" id="UP000618931"/>
    </source>
</evidence>
<keyword evidence="3" id="KW-1185">Reference proteome</keyword>
<feature type="chain" id="PRO_5047406822" evidence="1">
    <location>
        <begin position="23"/>
        <end position="198"/>
    </location>
</feature>
<keyword evidence="1" id="KW-0732">Signal</keyword>
<dbReference type="EMBL" id="JADQDM010000001">
    <property type="protein sequence ID" value="MBF9220095.1"/>
    <property type="molecule type" value="Genomic_DNA"/>
</dbReference>
<comment type="caution">
    <text evidence="2">The sequence shown here is derived from an EMBL/GenBank/DDBJ whole genome shotgun (WGS) entry which is preliminary data.</text>
</comment>
<reference evidence="2 3" key="1">
    <citation type="submission" date="2020-11" db="EMBL/GenBank/DDBJ databases">
        <authorList>
            <person name="Kim M.K."/>
        </authorList>
    </citation>
    <scope>NUCLEOTIDE SEQUENCE [LARGE SCALE GENOMIC DNA]</scope>
    <source>
        <strain evidence="2 3">BT662</strain>
    </source>
</reference>
<accession>A0ABS0HZG7</accession>
<dbReference type="PROSITE" id="PS51257">
    <property type="entry name" value="PROKAR_LIPOPROTEIN"/>
    <property type="match status" value="1"/>
</dbReference>
<gene>
    <name evidence="2" type="ORF">I2H31_03165</name>
</gene>
<proteinExistence type="predicted"/>
<dbReference type="Proteomes" id="UP000618931">
    <property type="component" value="Unassembled WGS sequence"/>
</dbReference>
<protein>
    <submittedName>
        <fullName evidence="2">Uncharacterized protein</fullName>
    </submittedName>
</protein>
<organism evidence="2 3">
    <name type="scientific">Hymenobacter ruricola</name>
    <dbReference type="NCBI Taxonomy" id="2791023"/>
    <lineage>
        <taxon>Bacteria</taxon>
        <taxon>Pseudomonadati</taxon>
        <taxon>Bacteroidota</taxon>
        <taxon>Cytophagia</taxon>
        <taxon>Cytophagales</taxon>
        <taxon>Hymenobacteraceae</taxon>
        <taxon>Hymenobacter</taxon>
    </lineage>
</organism>
<name>A0ABS0HZG7_9BACT</name>
<sequence>MNAKRKIMLVAALSATSAGVFSCERQDPAAELAVAATPQPSTSADLATTMAADPVVRSFVLANERFLNEDEAYYNGLTEAGKAARRADLQAHFENGTECPDPYRTPAQLNAHYASQEALTAQIRATYPQLYQLSEEEQLVVKDRAAQLIRENAATATAHSAPGHAGYVASMWDNSGPDAAKVFRAGRAFYNGYMGYLQ</sequence>
<dbReference type="RefSeq" id="WP_196291539.1">
    <property type="nucleotide sequence ID" value="NZ_JADQDM010000001.1"/>
</dbReference>
<feature type="signal peptide" evidence="1">
    <location>
        <begin position="1"/>
        <end position="22"/>
    </location>
</feature>
<evidence type="ECO:0000313" key="2">
    <source>
        <dbReference type="EMBL" id="MBF9220095.1"/>
    </source>
</evidence>
<evidence type="ECO:0000256" key="1">
    <source>
        <dbReference type="SAM" id="SignalP"/>
    </source>
</evidence>